<proteinExistence type="predicted"/>
<protein>
    <submittedName>
        <fullName evidence="1">Uncharacterized protein</fullName>
    </submittedName>
</protein>
<comment type="caution">
    <text evidence="1">The sequence shown here is derived from an EMBL/GenBank/DDBJ whole genome shotgun (WGS) entry which is preliminary data.</text>
</comment>
<feature type="non-terminal residue" evidence="1">
    <location>
        <position position="1"/>
    </location>
</feature>
<name>A0A699V6U8_TANCI</name>
<reference evidence="1" key="1">
    <citation type="journal article" date="2019" name="Sci. Rep.">
        <title>Draft genome of Tanacetum cinerariifolium, the natural source of mosquito coil.</title>
        <authorList>
            <person name="Yamashiro T."/>
            <person name="Shiraishi A."/>
            <person name="Satake H."/>
            <person name="Nakayama K."/>
        </authorList>
    </citation>
    <scope>NUCLEOTIDE SEQUENCE</scope>
</reference>
<organism evidence="1">
    <name type="scientific">Tanacetum cinerariifolium</name>
    <name type="common">Dalmatian daisy</name>
    <name type="synonym">Chrysanthemum cinerariifolium</name>
    <dbReference type="NCBI Taxonomy" id="118510"/>
    <lineage>
        <taxon>Eukaryota</taxon>
        <taxon>Viridiplantae</taxon>
        <taxon>Streptophyta</taxon>
        <taxon>Embryophyta</taxon>
        <taxon>Tracheophyta</taxon>
        <taxon>Spermatophyta</taxon>
        <taxon>Magnoliopsida</taxon>
        <taxon>eudicotyledons</taxon>
        <taxon>Gunneridae</taxon>
        <taxon>Pentapetalae</taxon>
        <taxon>asterids</taxon>
        <taxon>campanulids</taxon>
        <taxon>Asterales</taxon>
        <taxon>Asteraceae</taxon>
        <taxon>Asteroideae</taxon>
        <taxon>Anthemideae</taxon>
        <taxon>Anthemidinae</taxon>
        <taxon>Tanacetum</taxon>
    </lineage>
</organism>
<gene>
    <name evidence="1" type="ORF">Tci_901418</name>
</gene>
<sequence length="44" mass="4633">VACGLLGAAVSGHVGKSRAEVLRRQVDPLDVLARSALARDVKYD</sequence>
<accession>A0A699V6U8</accession>
<dbReference type="AlphaFoldDB" id="A0A699V6U8"/>
<evidence type="ECO:0000313" key="1">
    <source>
        <dbReference type="EMBL" id="GFD29449.1"/>
    </source>
</evidence>
<dbReference type="EMBL" id="BKCJ011394712">
    <property type="protein sequence ID" value="GFD29449.1"/>
    <property type="molecule type" value="Genomic_DNA"/>
</dbReference>